<evidence type="ECO:0000256" key="1">
    <source>
        <dbReference type="RuleBase" id="RU361178"/>
    </source>
</evidence>
<dbReference type="SMART" id="SM01163">
    <property type="entry name" value="DUF1785"/>
    <property type="match status" value="1"/>
</dbReference>
<dbReference type="Pfam" id="PF08699">
    <property type="entry name" value="ArgoL1"/>
    <property type="match status" value="1"/>
</dbReference>
<dbReference type="InterPro" id="IPR036397">
    <property type="entry name" value="RNaseH_sf"/>
</dbReference>
<organism evidence="4 5">
    <name type="scientific">Glomus cerebriforme</name>
    <dbReference type="NCBI Taxonomy" id="658196"/>
    <lineage>
        <taxon>Eukaryota</taxon>
        <taxon>Fungi</taxon>
        <taxon>Fungi incertae sedis</taxon>
        <taxon>Mucoromycota</taxon>
        <taxon>Glomeromycotina</taxon>
        <taxon>Glomeromycetes</taxon>
        <taxon>Glomerales</taxon>
        <taxon>Glomeraceae</taxon>
        <taxon>Glomus</taxon>
    </lineage>
</organism>
<dbReference type="AlphaFoldDB" id="A0A397SVY0"/>
<evidence type="ECO:0000313" key="4">
    <source>
        <dbReference type="EMBL" id="RIA88165.1"/>
    </source>
</evidence>
<reference evidence="4 5" key="1">
    <citation type="submission" date="2018-06" db="EMBL/GenBank/DDBJ databases">
        <title>Comparative genomics reveals the genomic features of Rhizophagus irregularis, R. cerebriforme, R. diaphanum and Gigaspora rosea, and their symbiotic lifestyle signature.</title>
        <authorList>
            <person name="Morin E."/>
            <person name="San Clemente H."/>
            <person name="Chen E.C.H."/>
            <person name="De La Providencia I."/>
            <person name="Hainaut M."/>
            <person name="Kuo A."/>
            <person name="Kohler A."/>
            <person name="Murat C."/>
            <person name="Tang N."/>
            <person name="Roy S."/>
            <person name="Loubradou J."/>
            <person name="Henrissat B."/>
            <person name="Grigoriev I.V."/>
            <person name="Corradi N."/>
            <person name="Roux C."/>
            <person name="Martin F.M."/>
        </authorList>
    </citation>
    <scope>NUCLEOTIDE SEQUENCE [LARGE SCALE GENOMIC DNA]</scope>
    <source>
        <strain evidence="4 5">DAOM 227022</strain>
    </source>
</reference>
<dbReference type="SUPFAM" id="SSF53098">
    <property type="entry name" value="Ribonuclease H-like"/>
    <property type="match status" value="1"/>
</dbReference>
<dbReference type="Gene3D" id="3.40.50.2300">
    <property type="match status" value="1"/>
</dbReference>
<comment type="similarity">
    <text evidence="1">Belongs to the argonaute family.</text>
</comment>
<dbReference type="EMBL" id="QKYT01000276">
    <property type="protein sequence ID" value="RIA88165.1"/>
    <property type="molecule type" value="Genomic_DNA"/>
</dbReference>
<dbReference type="InterPro" id="IPR032474">
    <property type="entry name" value="Argonaute_N"/>
</dbReference>
<dbReference type="Pfam" id="PF02171">
    <property type="entry name" value="Piwi"/>
    <property type="match status" value="1"/>
</dbReference>
<dbReference type="PROSITE" id="PS50821">
    <property type="entry name" value="PAZ"/>
    <property type="match status" value="1"/>
</dbReference>
<evidence type="ECO:0000259" key="2">
    <source>
        <dbReference type="PROSITE" id="PS50821"/>
    </source>
</evidence>
<dbReference type="Gene3D" id="3.30.420.10">
    <property type="entry name" value="Ribonuclease H-like superfamily/Ribonuclease H"/>
    <property type="match status" value="1"/>
</dbReference>
<sequence>MAELEGKIEQLTLKEEIKEKIAPRPGEGTLGTKVILRANHFKITTFPNLKLFLYNYFVTTSADKATGKKVRGKVFEECRKLNKFGKSLPVFNGNDMVYCSTKLTLENNKFKITLPPREDGIGKPSEFNITIKFKQELKLQYLKDYVDSKQGWDGDVQTCITALNSYINYKVRTNVLSVGRGIYPPSSQMIFLSGGAELKRGFCQSLRPGWSDLTINVDVCSGTFCPPGNAIDVAADILRRKKIDLRRGINDHERRTLSKVFVGLRFRVIHRENNKKSIYVVEKLSKESANRIMFRDEEQRETSVTDFFAKRYGMKLEYGNLPCFTVAKNCFPIEVCEIFPDQPFRGDITDDGRADMIKHTCVKPFERFKSIENSLQNVFRYNQDENMKSINMNVDTRMMTVEGRVLPPVSISFNKNSRQPSQNISDGRWNFVSQILQDGKKLVNWSILVLSGDSPNAVAQFAKQLSETLNKKGMNIVSQPEIVTFNPQGDIKMGLMQAAKKAMKSKGEMPLILVTMRERSKLYSDIKRIAETDLSVPTQCILSKHMRKPKGFEQFCVNVGLKINAKLGGRNCSLSAGQIDFISSAPTMVLGADVYHSGANEQHMPSIAAVCASMDAAATIYSGRYNVNVEPRNETIEKLDIMVIDLLKTFRAKNGRLPQRILFYRDGVSEGQFRKVMDVEVKMLRDAFKGGYGENPPKLTFIIVQKRHHTRFMPASQRDADRNGNCRPGTVVDKGIVVKQEFDFFLQSHASLLGTGRPTHYRVLVDDNKFKADHFQELTNKLCYLNARCTSAISIVTPACYAHLICNRARHYTVWEGSSSSEGSASCAVVQKQITNLMYFI</sequence>
<dbReference type="GO" id="GO:0003723">
    <property type="term" value="F:RNA binding"/>
    <property type="evidence" value="ECO:0007669"/>
    <property type="project" value="InterPro"/>
</dbReference>
<dbReference type="Proteomes" id="UP000265703">
    <property type="component" value="Unassembled WGS sequence"/>
</dbReference>
<dbReference type="InterPro" id="IPR014811">
    <property type="entry name" value="ArgoL1"/>
</dbReference>
<proteinExistence type="inferred from homology"/>
<dbReference type="Pfam" id="PF16488">
    <property type="entry name" value="ArgoL2"/>
    <property type="match status" value="1"/>
</dbReference>
<name>A0A397SVY0_9GLOM</name>
<dbReference type="CDD" id="cd02846">
    <property type="entry name" value="PAZ_argonaute_like"/>
    <property type="match status" value="1"/>
</dbReference>
<feature type="domain" description="PAZ" evidence="2">
    <location>
        <begin position="229"/>
        <end position="340"/>
    </location>
</feature>
<dbReference type="PANTHER" id="PTHR22891">
    <property type="entry name" value="EUKARYOTIC TRANSLATION INITIATION FACTOR 2C"/>
    <property type="match status" value="1"/>
</dbReference>
<dbReference type="Pfam" id="PF02170">
    <property type="entry name" value="PAZ"/>
    <property type="match status" value="1"/>
</dbReference>
<evidence type="ECO:0000259" key="3">
    <source>
        <dbReference type="PROSITE" id="PS50822"/>
    </source>
</evidence>
<dbReference type="STRING" id="658196.A0A397SVY0"/>
<accession>A0A397SVY0</accession>
<dbReference type="InterPro" id="IPR036085">
    <property type="entry name" value="PAZ_dom_sf"/>
</dbReference>
<evidence type="ECO:0000313" key="5">
    <source>
        <dbReference type="Proteomes" id="UP000265703"/>
    </source>
</evidence>
<dbReference type="Gene3D" id="2.170.260.10">
    <property type="entry name" value="paz domain"/>
    <property type="match status" value="1"/>
</dbReference>
<dbReference type="PROSITE" id="PS50822">
    <property type="entry name" value="PIWI"/>
    <property type="match status" value="1"/>
</dbReference>
<dbReference type="InterPro" id="IPR003100">
    <property type="entry name" value="PAZ_dom"/>
</dbReference>
<dbReference type="CDD" id="cd04657">
    <property type="entry name" value="Piwi_ago-like"/>
    <property type="match status" value="1"/>
</dbReference>
<dbReference type="SMART" id="SM00949">
    <property type="entry name" value="PAZ"/>
    <property type="match status" value="1"/>
</dbReference>
<dbReference type="InterPro" id="IPR045246">
    <property type="entry name" value="Piwi_ago-like"/>
</dbReference>
<dbReference type="SMART" id="SM00950">
    <property type="entry name" value="Piwi"/>
    <property type="match status" value="1"/>
</dbReference>
<dbReference type="InterPro" id="IPR032472">
    <property type="entry name" value="ArgoL2"/>
</dbReference>
<gene>
    <name evidence="4" type="ORF">C1645_826760</name>
</gene>
<keyword evidence="5" id="KW-1185">Reference proteome</keyword>
<protein>
    <submittedName>
        <fullName evidence="4">Piwi domain-containing protein</fullName>
    </submittedName>
</protein>
<dbReference type="SUPFAM" id="SSF101690">
    <property type="entry name" value="PAZ domain"/>
    <property type="match status" value="1"/>
</dbReference>
<dbReference type="InterPro" id="IPR003165">
    <property type="entry name" value="Piwi"/>
</dbReference>
<dbReference type="OrthoDB" id="10252740at2759"/>
<feature type="domain" description="Piwi" evidence="3">
    <location>
        <begin position="511"/>
        <end position="814"/>
    </location>
</feature>
<dbReference type="Pfam" id="PF16486">
    <property type="entry name" value="ArgoN"/>
    <property type="match status" value="1"/>
</dbReference>
<dbReference type="InterPro" id="IPR012337">
    <property type="entry name" value="RNaseH-like_sf"/>
</dbReference>
<comment type="caution">
    <text evidence="4">The sequence shown here is derived from an EMBL/GenBank/DDBJ whole genome shotgun (WGS) entry which is preliminary data.</text>
</comment>